<keyword evidence="5 7" id="KW-0378">Hydrolase</keyword>
<evidence type="ECO:0000256" key="6">
    <source>
        <dbReference type="ARBA" id="ARBA00022807"/>
    </source>
</evidence>
<evidence type="ECO:0000256" key="1">
    <source>
        <dbReference type="ARBA" id="ARBA00000707"/>
    </source>
</evidence>
<feature type="active site" description="Nucleophile" evidence="8 10">
    <location>
        <position position="95"/>
    </location>
</feature>
<name>A0A1E4SGQ9_9ASCO</name>
<dbReference type="GO" id="GO:0016579">
    <property type="term" value="P:protein deubiquitination"/>
    <property type="evidence" value="ECO:0007669"/>
    <property type="project" value="InterPro"/>
</dbReference>
<dbReference type="Gene3D" id="3.40.532.10">
    <property type="entry name" value="Peptidase C12, ubiquitin carboxyl-terminal hydrolase"/>
    <property type="match status" value="1"/>
</dbReference>
<dbReference type="OrthoDB" id="1924260at2759"/>
<evidence type="ECO:0000256" key="9">
    <source>
        <dbReference type="PIRSR" id="PIRSR038120-2"/>
    </source>
</evidence>
<evidence type="ECO:0000313" key="13">
    <source>
        <dbReference type="EMBL" id="ODV78694.1"/>
    </source>
</evidence>
<evidence type="ECO:0000259" key="12">
    <source>
        <dbReference type="PROSITE" id="PS52048"/>
    </source>
</evidence>
<dbReference type="GO" id="GO:0005737">
    <property type="term" value="C:cytoplasm"/>
    <property type="evidence" value="ECO:0007669"/>
    <property type="project" value="TreeGrafter"/>
</dbReference>
<keyword evidence="4 7" id="KW-0833">Ubl conjugation pathway</keyword>
<dbReference type="STRING" id="984487.A0A1E4SGQ9"/>
<comment type="catalytic activity">
    <reaction evidence="1 7 10 11">
        <text>Thiol-dependent hydrolysis of ester, thioester, amide, peptide and isopeptide bonds formed by the C-terminal Gly of ubiquitin (a 76-residue protein attached to proteins as an intracellular targeting signal).</text>
        <dbReference type="EC" id="3.4.19.12"/>
    </reaction>
</comment>
<evidence type="ECO:0000256" key="10">
    <source>
        <dbReference type="PROSITE-ProRule" id="PRU01393"/>
    </source>
</evidence>
<evidence type="ECO:0000256" key="8">
    <source>
        <dbReference type="PIRSR" id="PIRSR038120-1"/>
    </source>
</evidence>
<dbReference type="InterPro" id="IPR038765">
    <property type="entry name" value="Papain-like_cys_pep_sf"/>
</dbReference>
<evidence type="ECO:0000256" key="7">
    <source>
        <dbReference type="PIRNR" id="PIRNR038120"/>
    </source>
</evidence>
<dbReference type="InterPro" id="IPR036959">
    <property type="entry name" value="Peptidase_C12_UCH_sf"/>
</dbReference>
<evidence type="ECO:0000256" key="11">
    <source>
        <dbReference type="RuleBase" id="RU361215"/>
    </source>
</evidence>
<dbReference type="EMBL" id="KV453913">
    <property type="protein sequence ID" value="ODV78694.1"/>
    <property type="molecule type" value="Genomic_DNA"/>
</dbReference>
<feature type="site" description="Important for enzyme activity" evidence="9 10">
    <location>
        <position position="189"/>
    </location>
</feature>
<protein>
    <recommendedName>
        <fullName evidence="7 11">Ubiquitin carboxyl-terminal hydrolase</fullName>
        <ecNumber evidence="7 11">3.4.19.12</ecNumber>
    </recommendedName>
</protein>
<dbReference type="PROSITE" id="PS52048">
    <property type="entry name" value="UCH_DOMAIN"/>
    <property type="match status" value="1"/>
</dbReference>
<dbReference type="EC" id="3.4.19.12" evidence="7 11"/>
<dbReference type="Pfam" id="PF01088">
    <property type="entry name" value="Peptidase_C12"/>
    <property type="match status" value="1"/>
</dbReference>
<dbReference type="PIRSF" id="PIRSF038120">
    <property type="entry name" value="Ubiquitinyl_hydrolase_UCH37"/>
    <property type="match status" value="1"/>
</dbReference>
<evidence type="ECO:0000256" key="3">
    <source>
        <dbReference type="ARBA" id="ARBA00022670"/>
    </source>
</evidence>
<dbReference type="PANTHER" id="PTHR10589">
    <property type="entry name" value="UBIQUITIN CARBOXYL-TERMINAL HYDROLASE"/>
    <property type="match status" value="1"/>
</dbReference>
<reference evidence="14" key="1">
    <citation type="submission" date="2016-05" db="EMBL/GenBank/DDBJ databases">
        <title>Comparative genomics of biotechnologically important yeasts.</title>
        <authorList>
            <consortium name="DOE Joint Genome Institute"/>
            <person name="Riley R."/>
            <person name="Haridas S."/>
            <person name="Wolfe K.H."/>
            <person name="Lopes M.R."/>
            <person name="Hittinger C.T."/>
            <person name="Goker M."/>
            <person name="Salamov A."/>
            <person name="Wisecaver J."/>
            <person name="Long T.M."/>
            <person name="Aerts A.L."/>
            <person name="Barry K."/>
            <person name="Choi C."/>
            <person name="Clum A."/>
            <person name="Coughlan A.Y."/>
            <person name="Deshpande S."/>
            <person name="Douglass A.P."/>
            <person name="Hanson S.J."/>
            <person name="Klenk H.-P."/>
            <person name="Labutti K."/>
            <person name="Lapidus A."/>
            <person name="Lindquist E."/>
            <person name="Lipzen A."/>
            <person name="Meier-Kolthoff J.P."/>
            <person name="Ohm R.A."/>
            <person name="Otillar R.P."/>
            <person name="Pangilinan J."/>
            <person name="Peng Y."/>
            <person name="Rokas A."/>
            <person name="Rosa C.A."/>
            <person name="Scheuner C."/>
            <person name="Sibirny A.A."/>
            <person name="Slot J.C."/>
            <person name="Stielow J.B."/>
            <person name="Sun H."/>
            <person name="Kurtzman C.P."/>
            <person name="Blackwell M."/>
            <person name="Grigoriev I.V."/>
            <person name="Jeffries T.W."/>
        </authorList>
    </citation>
    <scope>NUCLEOTIDE SEQUENCE [LARGE SCALE GENOMIC DNA]</scope>
    <source>
        <strain evidence="14">NRRL Y-17324</strain>
    </source>
</reference>
<evidence type="ECO:0000313" key="14">
    <source>
        <dbReference type="Proteomes" id="UP000094285"/>
    </source>
</evidence>
<evidence type="ECO:0000256" key="5">
    <source>
        <dbReference type="ARBA" id="ARBA00022801"/>
    </source>
</evidence>
<comment type="similarity">
    <text evidence="2 7 10 11">Belongs to the peptidase C12 family.</text>
</comment>
<feature type="domain" description="UCH catalytic" evidence="12">
    <location>
        <begin position="5"/>
        <end position="236"/>
    </location>
</feature>
<dbReference type="GO" id="GO:0004843">
    <property type="term" value="F:cysteine-type deubiquitinase activity"/>
    <property type="evidence" value="ECO:0007669"/>
    <property type="project" value="UniProtKB-UniRule"/>
</dbReference>
<dbReference type="RefSeq" id="XP_020063816.1">
    <property type="nucleotide sequence ID" value="XM_020210179.1"/>
</dbReference>
<gene>
    <name evidence="13" type="ORF">CANTADRAFT_53232</name>
</gene>
<dbReference type="Pfam" id="PF18031">
    <property type="entry name" value="UCH_C"/>
    <property type="match status" value="1"/>
</dbReference>
<dbReference type="GO" id="GO:0000338">
    <property type="term" value="P:protein deneddylation"/>
    <property type="evidence" value="ECO:0007669"/>
    <property type="project" value="EnsemblFungi"/>
</dbReference>
<dbReference type="CDD" id="cd09617">
    <property type="entry name" value="Peptidase_C12_UCH37_BAP1"/>
    <property type="match status" value="1"/>
</dbReference>
<dbReference type="PRINTS" id="PR00707">
    <property type="entry name" value="UBCTHYDRLASE"/>
</dbReference>
<feature type="active site" description="Proton donor" evidence="8 10">
    <location>
        <position position="174"/>
    </location>
</feature>
<evidence type="ECO:0000256" key="4">
    <source>
        <dbReference type="ARBA" id="ARBA00022786"/>
    </source>
</evidence>
<sequence length="317" mass="36135">MSESGWNTIDSDAGVFTELVEKLQIQNVEINDLYAIDTDSLRSLDPLYGVIFLFKYGKVDRDHAQDGNKPLTGQYDPSYQDKGIFFANQTIQNACATQAVLNVLFNKDELDLGPELANFKAFVTGFDSEMIGDTISNSELIRSVHNSFSAPNSLILDSEKKPEDHDDKNDGLFHFVGYLRTNGHIYELDGLKSYPIKHTACESNDQFYEKLPLVIQERISKYDMSELRFSLLGITNNKLQASRELGDVEGINIELNKREMWKKENELRRHDYTGLIVELLKSVSRNSTDDEWQALLNDARKKGQLDLLETYAKRGMK</sequence>
<accession>A0A1E4SGQ9</accession>
<keyword evidence="3 7" id="KW-0645">Protease</keyword>
<dbReference type="InterPro" id="IPR001578">
    <property type="entry name" value="Peptidase_C12_UCH"/>
</dbReference>
<keyword evidence="14" id="KW-1185">Reference proteome</keyword>
<dbReference type="GO" id="GO:0071629">
    <property type="term" value="P:cytoplasm protein quality control by the ubiquitin-proteasome system"/>
    <property type="evidence" value="ECO:0007669"/>
    <property type="project" value="EnsemblFungi"/>
</dbReference>
<dbReference type="AlphaFoldDB" id="A0A1E4SGQ9"/>
<dbReference type="GO" id="GO:0019784">
    <property type="term" value="F:deNEDDylase activity"/>
    <property type="evidence" value="ECO:0007669"/>
    <property type="project" value="EnsemblFungi"/>
</dbReference>
<dbReference type="SUPFAM" id="SSF54001">
    <property type="entry name" value="Cysteine proteinases"/>
    <property type="match status" value="1"/>
</dbReference>
<proteinExistence type="inferred from homology"/>
<keyword evidence="6 7" id="KW-0788">Thiol protease</keyword>
<dbReference type="InterPro" id="IPR017390">
    <property type="entry name" value="Ubiquitinyl_hydrolase_UCH37"/>
</dbReference>
<dbReference type="PANTHER" id="PTHR10589:SF16">
    <property type="entry name" value="UBIQUITIN CARBOXYL-TERMINAL HYDROLASE ISOZYME L5"/>
    <property type="match status" value="1"/>
</dbReference>
<feature type="site" description="Transition state stabilizer" evidence="10">
    <location>
        <position position="89"/>
    </location>
</feature>
<organism evidence="13 14">
    <name type="scientific">Suhomyces tanzawaensis NRRL Y-17324</name>
    <dbReference type="NCBI Taxonomy" id="984487"/>
    <lineage>
        <taxon>Eukaryota</taxon>
        <taxon>Fungi</taxon>
        <taxon>Dikarya</taxon>
        <taxon>Ascomycota</taxon>
        <taxon>Saccharomycotina</taxon>
        <taxon>Pichiomycetes</taxon>
        <taxon>Debaryomycetaceae</taxon>
        <taxon>Suhomyces</taxon>
    </lineage>
</organism>
<evidence type="ECO:0000256" key="2">
    <source>
        <dbReference type="ARBA" id="ARBA00009326"/>
    </source>
</evidence>
<dbReference type="GeneID" id="30984315"/>
<dbReference type="InterPro" id="IPR041507">
    <property type="entry name" value="UCH_C"/>
</dbReference>
<dbReference type="Proteomes" id="UP000094285">
    <property type="component" value="Unassembled WGS sequence"/>
</dbReference>